<gene>
    <name evidence="1" type="ORF">A6M21_11690</name>
</gene>
<evidence type="ECO:0000313" key="1">
    <source>
        <dbReference type="EMBL" id="OAT81190.1"/>
    </source>
</evidence>
<evidence type="ECO:0000313" key="2">
    <source>
        <dbReference type="Proteomes" id="UP000078532"/>
    </source>
</evidence>
<name>A0A1B7LDM4_9FIRM</name>
<dbReference type="EMBL" id="LYVF01000167">
    <property type="protein sequence ID" value="OAT81190.1"/>
    <property type="molecule type" value="Genomic_DNA"/>
</dbReference>
<proteinExistence type="predicted"/>
<sequence>MENARALEDRLKGIIREISGQTGREIKKDLLAGLARDVTTIVQNNTRQELTRTLNLLKETLKQM</sequence>
<organism evidence="1 2">
    <name type="scientific">Desulfotomaculum copahuensis</name>
    <dbReference type="NCBI Taxonomy" id="1838280"/>
    <lineage>
        <taxon>Bacteria</taxon>
        <taxon>Bacillati</taxon>
        <taxon>Bacillota</taxon>
        <taxon>Clostridia</taxon>
        <taxon>Eubacteriales</taxon>
        <taxon>Desulfotomaculaceae</taxon>
        <taxon>Desulfotomaculum</taxon>
    </lineage>
</organism>
<dbReference type="AlphaFoldDB" id="A0A1B7LDM4"/>
<reference evidence="1 2" key="1">
    <citation type="submission" date="2016-04" db="EMBL/GenBank/DDBJ databases">
        <authorList>
            <person name="Evans L.H."/>
            <person name="Alamgir A."/>
            <person name="Owens N."/>
            <person name="Weber N.D."/>
            <person name="Virtaneva K."/>
            <person name="Barbian K."/>
            <person name="Babar A."/>
            <person name="Rosenke K."/>
        </authorList>
    </citation>
    <scope>NUCLEOTIDE SEQUENCE [LARGE SCALE GENOMIC DNA]</scope>
    <source>
        <strain evidence="1 2">LMa1</strain>
    </source>
</reference>
<keyword evidence="2" id="KW-1185">Reference proteome</keyword>
<dbReference type="OrthoDB" id="1809534at2"/>
<accession>A0A1B7LDM4</accession>
<dbReference type="RefSeq" id="WP_066669034.1">
    <property type="nucleotide sequence ID" value="NZ_LYVF01000167.1"/>
</dbReference>
<dbReference type="STRING" id="1838280.A6M21_11690"/>
<dbReference type="Proteomes" id="UP000078532">
    <property type="component" value="Unassembled WGS sequence"/>
</dbReference>
<protein>
    <submittedName>
        <fullName evidence="1">Uncharacterized protein</fullName>
    </submittedName>
</protein>
<comment type="caution">
    <text evidence="1">The sequence shown here is derived from an EMBL/GenBank/DDBJ whole genome shotgun (WGS) entry which is preliminary data.</text>
</comment>